<sequence length="330" mass="33779">MTPSPSPSTTPSTKAPEPSPSPAPSPNTDAPKPSPPPSPSPSAATPQPPAPSTHAPAPSASPSTPPASPTASTSPPRTDPVPTAATTEPSNDSISTPPSTTKEPRSTNSTTTGDASSDSSSSTTIIAVGVSVGVIGLVALVGFLVFVQRRNGNGDDDDDLKESNRGYASTTYGRATYGRATYASGPAPPPTSSLVAPYLASSFKAPLPDVYDYPNDNVARPAPQREFVRPTAESGHSVAMLESRVSHNWDSVGTDPLASDAGSNASDVTGGYQGSEDRSSYSSLMQTARHLNNDSFLSAKSSDADDDERDPSISSDGFSDRDTVVYLGAV</sequence>
<dbReference type="OMA" id="SHNWDSV"/>
<evidence type="ECO:0000256" key="2">
    <source>
        <dbReference type="SAM" id="Phobius"/>
    </source>
</evidence>
<feature type="region of interest" description="Disordered" evidence="1">
    <location>
        <begin position="1"/>
        <end position="122"/>
    </location>
</feature>
<dbReference type="EMBL" id="KK583254">
    <property type="protein sequence ID" value="KDO23388.1"/>
    <property type="molecule type" value="Genomic_DNA"/>
</dbReference>
<feature type="compositionally biased region" description="Polar residues" evidence="1">
    <location>
        <begin position="280"/>
        <end position="301"/>
    </location>
</feature>
<keyword evidence="2" id="KW-0472">Membrane</keyword>
<dbReference type="GeneID" id="24141955"/>
<protein>
    <submittedName>
        <fullName evidence="3">Uncharacterized protein</fullName>
    </submittedName>
</protein>
<gene>
    <name evidence="3" type="ORF">SPRG_21034</name>
</gene>
<feature type="compositionally biased region" description="Polar residues" evidence="1">
    <location>
        <begin position="84"/>
        <end position="101"/>
    </location>
</feature>
<name>A0A067BYN7_SAPPC</name>
<dbReference type="Proteomes" id="UP000030745">
    <property type="component" value="Unassembled WGS sequence"/>
</dbReference>
<feature type="region of interest" description="Disordered" evidence="1">
    <location>
        <begin position="251"/>
        <end position="322"/>
    </location>
</feature>
<proteinExistence type="predicted"/>
<feature type="compositionally biased region" description="Pro residues" evidence="1">
    <location>
        <begin position="32"/>
        <end position="51"/>
    </location>
</feature>
<dbReference type="STRING" id="695850.A0A067BYN7"/>
<evidence type="ECO:0000313" key="4">
    <source>
        <dbReference type="Proteomes" id="UP000030745"/>
    </source>
</evidence>
<evidence type="ECO:0000256" key="1">
    <source>
        <dbReference type="SAM" id="MobiDB-lite"/>
    </source>
</evidence>
<feature type="compositionally biased region" description="Low complexity" evidence="1">
    <location>
        <begin position="106"/>
        <end position="122"/>
    </location>
</feature>
<keyword evidence="2" id="KW-0812">Transmembrane</keyword>
<dbReference type="AlphaFoldDB" id="A0A067BYN7"/>
<feature type="compositionally biased region" description="Low complexity" evidence="1">
    <location>
        <begin position="52"/>
        <end position="62"/>
    </location>
</feature>
<evidence type="ECO:0000313" key="3">
    <source>
        <dbReference type="EMBL" id="KDO23388.1"/>
    </source>
</evidence>
<keyword evidence="2" id="KW-1133">Transmembrane helix</keyword>
<reference evidence="3 4" key="1">
    <citation type="journal article" date="2013" name="PLoS Genet.">
        <title>Distinctive expansion of potential virulence genes in the genome of the oomycete fish pathogen Saprolegnia parasitica.</title>
        <authorList>
            <person name="Jiang R.H."/>
            <person name="de Bruijn I."/>
            <person name="Haas B.J."/>
            <person name="Belmonte R."/>
            <person name="Lobach L."/>
            <person name="Christie J."/>
            <person name="van den Ackerveken G."/>
            <person name="Bottin A."/>
            <person name="Bulone V."/>
            <person name="Diaz-Moreno S.M."/>
            <person name="Dumas B."/>
            <person name="Fan L."/>
            <person name="Gaulin E."/>
            <person name="Govers F."/>
            <person name="Grenville-Briggs L.J."/>
            <person name="Horner N.R."/>
            <person name="Levin J.Z."/>
            <person name="Mammella M."/>
            <person name="Meijer H.J."/>
            <person name="Morris P."/>
            <person name="Nusbaum C."/>
            <person name="Oome S."/>
            <person name="Phillips A.J."/>
            <person name="van Rooyen D."/>
            <person name="Rzeszutek E."/>
            <person name="Saraiva M."/>
            <person name="Secombes C.J."/>
            <person name="Seidl M.F."/>
            <person name="Snel B."/>
            <person name="Stassen J.H."/>
            <person name="Sykes S."/>
            <person name="Tripathy S."/>
            <person name="van den Berg H."/>
            <person name="Vega-Arreguin J.C."/>
            <person name="Wawra S."/>
            <person name="Young S.K."/>
            <person name="Zeng Q."/>
            <person name="Dieguez-Uribeondo J."/>
            <person name="Russ C."/>
            <person name="Tyler B.M."/>
            <person name="van West P."/>
        </authorList>
    </citation>
    <scope>NUCLEOTIDE SEQUENCE [LARGE SCALE GENOMIC DNA]</scope>
    <source>
        <strain evidence="3 4">CBS 223.65</strain>
    </source>
</reference>
<dbReference type="RefSeq" id="XP_012205933.1">
    <property type="nucleotide sequence ID" value="XM_012350543.1"/>
</dbReference>
<dbReference type="VEuPathDB" id="FungiDB:SPRG_21034"/>
<dbReference type="KEGG" id="spar:SPRG_21034"/>
<dbReference type="OrthoDB" id="79840at2759"/>
<organism evidence="3 4">
    <name type="scientific">Saprolegnia parasitica (strain CBS 223.65)</name>
    <dbReference type="NCBI Taxonomy" id="695850"/>
    <lineage>
        <taxon>Eukaryota</taxon>
        <taxon>Sar</taxon>
        <taxon>Stramenopiles</taxon>
        <taxon>Oomycota</taxon>
        <taxon>Saprolegniomycetes</taxon>
        <taxon>Saprolegniales</taxon>
        <taxon>Saprolegniaceae</taxon>
        <taxon>Saprolegnia</taxon>
    </lineage>
</organism>
<feature type="transmembrane region" description="Helical" evidence="2">
    <location>
        <begin position="125"/>
        <end position="147"/>
    </location>
</feature>
<dbReference type="PRINTS" id="PR01217">
    <property type="entry name" value="PRICHEXTENSN"/>
</dbReference>
<accession>A0A067BYN7</accession>
<keyword evidence="4" id="KW-1185">Reference proteome</keyword>